<feature type="transmembrane region" description="Helical" evidence="5">
    <location>
        <begin position="74"/>
        <end position="95"/>
    </location>
</feature>
<keyword evidence="7" id="KW-1185">Reference proteome</keyword>
<proteinExistence type="predicted"/>
<dbReference type="InterPro" id="IPR013714">
    <property type="entry name" value="Golgi_TVP15"/>
</dbReference>
<keyword evidence="2 5" id="KW-0812">Transmembrane</keyword>
<feature type="transmembrane region" description="Helical" evidence="5">
    <location>
        <begin position="101"/>
        <end position="120"/>
    </location>
</feature>
<dbReference type="OrthoDB" id="309601at2759"/>
<evidence type="ECO:0000256" key="5">
    <source>
        <dbReference type="SAM" id="Phobius"/>
    </source>
</evidence>
<dbReference type="KEGG" id="tet:TTHERM_000840038"/>
<dbReference type="Pfam" id="PF08507">
    <property type="entry name" value="COPI_assoc"/>
    <property type="match status" value="1"/>
</dbReference>
<keyword evidence="3 5" id="KW-1133">Transmembrane helix</keyword>
<evidence type="ECO:0000256" key="2">
    <source>
        <dbReference type="ARBA" id="ARBA00022692"/>
    </source>
</evidence>
<sequence length="139" mass="15775">MGKNTATVIKIINIGLALLLIGLSIYHIILLQPFNDITTLKFFNFFTPFFLILLGAMLIAGEMKAEFVTNYFKFLQNFLGRGVFNIYLATIAVYIYESNDVLGFIFGAIMFCFGIFYIILHFCKPKDLGYDNEYSSASV</sequence>
<name>W7X1Z8_TETTS</name>
<dbReference type="GO" id="GO:0016020">
    <property type="term" value="C:membrane"/>
    <property type="evidence" value="ECO:0007669"/>
    <property type="project" value="UniProtKB-SubCell"/>
</dbReference>
<evidence type="ECO:0000256" key="4">
    <source>
        <dbReference type="ARBA" id="ARBA00023136"/>
    </source>
</evidence>
<gene>
    <name evidence="6" type="ORF">TTHERM_000840038</name>
</gene>
<keyword evidence="4 5" id="KW-0472">Membrane</keyword>
<evidence type="ECO:0000313" key="7">
    <source>
        <dbReference type="Proteomes" id="UP000009168"/>
    </source>
</evidence>
<dbReference type="RefSeq" id="XP_012655817.1">
    <property type="nucleotide sequence ID" value="XM_012800363.1"/>
</dbReference>
<evidence type="ECO:0000313" key="6">
    <source>
        <dbReference type="EMBL" id="EWS71657.1"/>
    </source>
</evidence>
<reference evidence="7" key="1">
    <citation type="journal article" date="2006" name="PLoS Biol.">
        <title>Macronuclear genome sequence of the ciliate Tetrahymena thermophila, a model eukaryote.</title>
        <authorList>
            <person name="Eisen J.A."/>
            <person name="Coyne R.S."/>
            <person name="Wu M."/>
            <person name="Wu D."/>
            <person name="Thiagarajan M."/>
            <person name="Wortman J.R."/>
            <person name="Badger J.H."/>
            <person name="Ren Q."/>
            <person name="Amedeo P."/>
            <person name="Jones K.M."/>
            <person name="Tallon L.J."/>
            <person name="Delcher A.L."/>
            <person name="Salzberg S.L."/>
            <person name="Silva J.C."/>
            <person name="Haas B.J."/>
            <person name="Majoros W.H."/>
            <person name="Farzad M."/>
            <person name="Carlton J.M."/>
            <person name="Smith R.K. Jr."/>
            <person name="Garg J."/>
            <person name="Pearlman R.E."/>
            <person name="Karrer K.M."/>
            <person name="Sun L."/>
            <person name="Manning G."/>
            <person name="Elde N.C."/>
            <person name="Turkewitz A.P."/>
            <person name="Asai D.J."/>
            <person name="Wilkes D.E."/>
            <person name="Wang Y."/>
            <person name="Cai H."/>
            <person name="Collins K."/>
            <person name="Stewart B.A."/>
            <person name="Lee S.R."/>
            <person name="Wilamowska K."/>
            <person name="Weinberg Z."/>
            <person name="Ruzzo W.L."/>
            <person name="Wloga D."/>
            <person name="Gaertig J."/>
            <person name="Frankel J."/>
            <person name="Tsao C.-C."/>
            <person name="Gorovsky M.A."/>
            <person name="Keeling P.J."/>
            <person name="Waller R.F."/>
            <person name="Patron N.J."/>
            <person name="Cherry J.M."/>
            <person name="Stover N.A."/>
            <person name="Krieger C.J."/>
            <person name="del Toro C."/>
            <person name="Ryder H.F."/>
            <person name="Williamson S.C."/>
            <person name="Barbeau R.A."/>
            <person name="Hamilton E.P."/>
            <person name="Orias E."/>
        </authorList>
    </citation>
    <scope>NUCLEOTIDE SEQUENCE [LARGE SCALE GENOMIC DNA]</scope>
    <source>
        <strain evidence="7">SB210</strain>
    </source>
</reference>
<protein>
    <submittedName>
        <fullName evidence="6">COPI associated protein</fullName>
    </submittedName>
</protein>
<dbReference type="PANTHER" id="PTHR28128:SF3">
    <property type="entry name" value="CHROMOSOME UNDETERMINED SCAFFOLD_46, WHOLE GENOME SHOTGUN SEQUENCE"/>
    <property type="match status" value="1"/>
</dbReference>
<evidence type="ECO:0000256" key="3">
    <source>
        <dbReference type="ARBA" id="ARBA00022989"/>
    </source>
</evidence>
<feature type="transmembrane region" description="Helical" evidence="5">
    <location>
        <begin position="42"/>
        <end position="62"/>
    </location>
</feature>
<dbReference type="AlphaFoldDB" id="W7X1Z8"/>
<dbReference type="Proteomes" id="UP000009168">
    <property type="component" value="Unassembled WGS sequence"/>
</dbReference>
<dbReference type="EMBL" id="GG662429">
    <property type="protein sequence ID" value="EWS71657.1"/>
    <property type="molecule type" value="Genomic_DNA"/>
</dbReference>
<comment type="subcellular location">
    <subcellularLocation>
        <location evidence="1">Membrane</location>
        <topology evidence="1">Multi-pass membrane protein</topology>
    </subcellularLocation>
</comment>
<dbReference type="InParanoid" id="W7X1Z8"/>
<organism evidence="6 7">
    <name type="scientific">Tetrahymena thermophila (strain SB210)</name>
    <dbReference type="NCBI Taxonomy" id="312017"/>
    <lineage>
        <taxon>Eukaryota</taxon>
        <taxon>Sar</taxon>
        <taxon>Alveolata</taxon>
        <taxon>Ciliophora</taxon>
        <taxon>Intramacronucleata</taxon>
        <taxon>Oligohymenophorea</taxon>
        <taxon>Hymenostomatida</taxon>
        <taxon>Tetrahymenina</taxon>
        <taxon>Tetrahymenidae</taxon>
        <taxon>Tetrahymena</taxon>
    </lineage>
</organism>
<dbReference type="PANTHER" id="PTHR28128">
    <property type="entry name" value="GOLGI APPARATUS MEMBRANE PROTEIN TVP15"/>
    <property type="match status" value="1"/>
</dbReference>
<accession>W7X1Z8</accession>
<feature type="transmembrane region" description="Helical" evidence="5">
    <location>
        <begin position="12"/>
        <end position="30"/>
    </location>
</feature>
<evidence type="ECO:0000256" key="1">
    <source>
        <dbReference type="ARBA" id="ARBA00004141"/>
    </source>
</evidence>
<dbReference type="GeneID" id="24440878"/>